<keyword evidence="3" id="KW-1185">Reference proteome</keyword>
<evidence type="ECO:0000313" key="2">
    <source>
        <dbReference type="EMBL" id="MCW9707908.1"/>
    </source>
</evidence>
<name>A0ABT3PPX4_9BACT</name>
<proteinExistence type="predicted"/>
<sequence>MNNKYYKRSKISEAKFRQLIRYFAM</sequence>
<accession>A0ABT3PPX4</accession>
<evidence type="ECO:0000313" key="1">
    <source>
        <dbReference type="EMBL" id="MCW9707668.1"/>
    </source>
</evidence>
<dbReference type="EMBL" id="JAGGJA010000008">
    <property type="protein sequence ID" value="MCW9707668.1"/>
    <property type="molecule type" value="Genomic_DNA"/>
</dbReference>
<reference evidence="2 3" key="1">
    <citation type="submission" date="2021-03" db="EMBL/GenBank/DDBJ databases">
        <title>Aliifodinibius sp. nov., a new bacterium isolated from saline soil.</title>
        <authorList>
            <person name="Galisteo C."/>
            <person name="De La Haba R."/>
            <person name="Sanchez-Porro C."/>
            <person name="Ventosa A."/>
        </authorList>
    </citation>
    <scope>NUCLEOTIDE SEQUENCE [LARGE SCALE GENOMIC DNA]</scope>
    <source>
        <strain evidence="2 3">1BSP15-2V2</strain>
    </source>
</reference>
<comment type="caution">
    <text evidence="2">The sequence shown here is derived from an EMBL/GenBank/DDBJ whole genome shotgun (WGS) entry which is preliminary data.</text>
</comment>
<gene>
    <name evidence="1" type="ORF">J6I44_12445</name>
    <name evidence="2" type="ORF">J6I44_13660</name>
</gene>
<organism evidence="2 3">
    <name type="scientific">Fodinibius salsisoli</name>
    <dbReference type="NCBI Taxonomy" id="2820877"/>
    <lineage>
        <taxon>Bacteria</taxon>
        <taxon>Pseudomonadati</taxon>
        <taxon>Balneolota</taxon>
        <taxon>Balneolia</taxon>
        <taxon>Balneolales</taxon>
        <taxon>Balneolaceae</taxon>
        <taxon>Fodinibius</taxon>
    </lineage>
</organism>
<dbReference type="EMBL" id="JAGGJA010000009">
    <property type="protein sequence ID" value="MCW9707908.1"/>
    <property type="molecule type" value="Genomic_DNA"/>
</dbReference>
<feature type="non-terminal residue" evidence="2">
    <location>
        <position position="25"/>
    </location>
</feature>
<evidence type="ECO:0000313" key="3">
    <source>
        <dbReference type="Proteomes" id="UP001207918"/>
    </source>
</evidence>
<protein>
    <submittedName>
        <fullName evidence="2">IS1595 family transposase</fullName>
    </submittedName>
</protein>
<dbReference type="Proteomes" id="UP001207918">
    <property type="component" value="Unassembled WGS sequence"/>
</dbReference>